<organism evidence="1">
    <name type="scientific">Arundo donax</name>
    <name type="common">Giant reed</name>
    <name type="synonym">Donax arundinaceus</name>
    <dbReference type="NCBI Taxonomy" id="35708"/>
    <lineage>
        <taxon>Eukaryota</taxon>
        <taxon>Viridiplantae</taxon>
        <taxon>Streptophyta</taxon>
        <taxon>Embryophyta</taxon>
        <taxon>Tracheophyta</taxon>
        <taxon>Spermatophyta</taxon>
        <taxon>Magnoliopsida</taxon>
        <taxon>Liliopsida</taxon>
        <taxon>Poales</taxon>
        <taxon>Poaceae</taxon>
        <taxon>PACMAD clade</taxon>
        <taxon>Arundinoideae</taxon>
        <taxon>Arundineae</taxon>
        <taxon>Arundo</taxon>
    </lineage>
</organism>
<reference evidence="1" key="1">
    <citation type="submission" date="2014-09" db="EMBL/GenBank/DDBJ databases">
        <authorList>
            <person name="Magalhaes I.L.F."/>
            <person name="Oliveira U."/>
            <person name="Santos F.R."/>
            <person name="Vidigal T.H.D.A."/>
            <person name="Brescovit A.D."/>
            <person name="Santos A.J."/>
        </authorList>
    </citation>
    <scope>NUCLEOTIDE SEQUENCE</scope>
    <source>
        <tissue evidence="1">Shoot tissue taken approximately 20 cm above the soil surface</tissue>
    </source>
</reference>
<proteinExistence type="predicted"/>
<reference evidence="1" key="2">
    <citation type="journal article" date="2015" name="Data Brief">
        <title>Shoot transcriptome of the giant reed, Arundo donax.</title>
        <authorList>
            <person name="Barrero R.A."/>
            <person name="Guerrero F.D."/>
            <person name="Moolhuijzen P."/>
            <person name="Goolsby J.A."/>
            <person name="Tidwell J."/>
            <person name="Bellgard S.E."/>
            <person name="Bellgard M.I."/>
        </authorList>
    </citation>
    <scope>NUCLEOTIDE SEQUENCE</scope>
    <source>
        <tissue evidence="1">Shoot tissue taken approximately 20 cm above the soil surface</tissue>
    </source>
</reference>
<protein>
    <submittedName>
        <fullName evidence="1">Uncharacterized protein</fullName>
    </submittedName>
</protein>
<dbReference type="EMBL" id="GBRH01170177">
    <property type="protein sequence ID" value="JAE27719.1"/>
    <property type="molecule type" value="Transcribed_RNA"/>
</dbReference>
<accession>A0A0A9GVZ5</accession>
<name>A0A0A9GVZ5_ARUDO</name>
<evidence type="ECO:0000313" key="1">
    <source>
        <dbReference type="EMBL" id="JAE27719.1"/>
    </source>
</evidence>
<sequence>MSDAAVVLVCPRA</sequence>